<dbReference type="GO" id="GO:0016887">
    <property type="term" value="F:ATP hydrolysis activity"/>
    <property type="evidence" value="ECO:0007669"/>
    <property type="project" value="InterPro"/>
</dbReference>
<dbReference type="InterPro" id="IPR050683">
    <property type="entry name" value="Bact_Polysacc_Export_ATP-bd"/>
</dbReference>
<keyword evidence="1" id="KW-0547">Nucleotide-binding</keyword>
<keyword evidence="2" id="KW-0067">ATP-binding</keyword>
<gene>
    <name evidence="5" type="ORF">BWR60_22695</name>
</gene>
<evidence type="ECO:0000256" key="3">
    <source>
        <dbReference type="SAM" id="MobiDB-lite"/>
    </source>
</evidence>
<dbReference type="InterPro" id="IPR003593">
    <property type="entry name" value="AAA+_ATPase"/>
</dbReference>
<accession>A0A211ZHW0</accession>
<dbReference type="SUPFAM" id="SSF52540">
    <property type="entry name" value="P-loop containing nucleoside triphosphate hydrolases"/>
    <property type="match status" value="1"/>
</dbReference>
<evidence type="ECO:0000256" key="1">
    <source>
        <dbReference type="ARBA" id="ARBA00022741"/>
    </source>
</evidence>
<feature type="domain" description="ABC transporter" evidence="4">
    <location>
        <begin position="2"/>
        <end position="223"/>
    </location>
</feature>
<dbReference type="InterPro" id="IPR003439">
    <property type="entry name" value="ABC_transporter-like_ATP-bd"/>
</dbReference>
<evidence type="ECO:0000259" key="4">
    <source>
        <dbReference type="PROSITE" id="PS50893"/>
    </source>
</evidence>
<dbReference type="AlphaFoldDB" id="A0A211ZHW0"/>
<dbReference type="EMBL" id="NHON01000048">
    <property type="protein sequence ID" value="OWJ64868.1"/>
    <property type="molecule type" value="Genomic_DNA"/>
</dbReference>
<keyword evidence="6" id="KW-1185">Reference proteome</keyword>
<feature type="compositionally biased region" description="Acidic residues" evidence="3">
    <location>
        <begin position="219"/>
        <end position="243"/>
    </location>
</feature>
<reference evidence="6" key="1">
    <citation type="submission" date="2017-05" db="EMBL/GenBank/DDBJ databases">
        <authorList>
            <person name="Macchi M."/>
            <person name="Festa S."/>
            <person name="Coppotelli B.M."/>
            <person name="Morelli I.S."/>
        </authorList>
    </citation>
    <scope>NUCLEOTIDE SEQUENCE [LARGE SCALE GENOMIC DNA]</scope>
    <source>
        <strain evidence="6">I</strain>
    </source>
</reference>
<organism evidence="5 6">
    <name type="scientific">Inquilinus limosus</name>
    <dbReference type="NCBI Taxonomy" id="171674"/>
    <lineage>
        <taxon>Bacteria</taxon>
        <taxon>Pseudomonadati</taxon>
        <taxon>Pseudomonadota</taxon>
        <taxon>Alphaproteobacteria</taxon>
        <taxon>Rhodospirillales</taxon>
        <taxon>Rhodospirillaceae</taxon>
        <taxon>Inquilinus</taxon>
    </lineage>
</organism>
<dbReference type="GO" id="GO:0005524">
    <property type="term" value="F:ATP binding"/>
    <property type="evidence" value="ECO:0007669"/>
    <property type="project" value="UniProtKB-KW"/>
</dbReference>
<feature type="region of interest" description="Disordered" evidence="3">
    <location>
        <begin position="217"/>
        <end position="243"/>
    </location>
</feature>
<dbReference type="PANTHER" id="PTHR46743:SF2">
    <property type="entry name" value="TEICHOIC ACIDS EXPORT ATP-BINDING PROTEIN TAGH"/>
    <property type="match status" value="1"/>
</dbReference>
<dbReference type="RefSeq" id="WP_088153305.1">
    <property type="nucleotide sequence ID" value="NZ_NHON01000048.1"/>
</dbReference>
<proteinExistence type="predicted"/>
<evidence type="ECO:0000313" key="5">
    <source>
        <dbReference type="EMBL" id="OWJ64868.1"/>
    </source>
</evidence>
<dbReference type="PROSITE" id="PS50893">
    <property type="entry name" value="ABC_TRANSPORTER_2"/>
    <property type="match status" value="1"/>
</dbReference>
<dbReference type="STRING" id="1122125.GCA_000423185_06448"/>
<sequence>MIVLDRVTKRYRSHGSGHSRLVLDELSAVFEPGQTVGILGRRGAGKSTLIRMIAGSIPPDSGRVLRQGRVSFLVGTAGPFVSTMTGRENVWFTARIYGADATEVVRFVEAHADLGTDFDKPFASYTGDKRSRLLFTAAYALPFDIYLADESVIGGPPGFRDWCERLVDARRREATLVFTTKRPRMLRRFADTGAVLSDGRLTTYDSVRDAILAFKDDDFPADDESPIEFDEEDEDDELPAPLP</sequence>
<dbReference type="Gene3D" id="3.40.50.300">
    <property type="entry name" value="P-loop containing nucleotide triphosphate hydrolases"/>
    <property type="match status" value="1"/>
</dbReference>
<dbReference type="SMART" id="SM00382">
    <property type="entry name" value="AAA"/>
    <property type="match status" value="1"/>
</dbReference>
<evidence type="ECO:0000256" key="2">
    <source>
        <dbReference type="ARBA" id="ARBA00022840"/>
    </source>
</evidence>
<evidence type="ECO:0000313" key="6">
    <source>
        <dbReference type="Proteomes" id="UP000196655"/>
    </source>
</evidence>
<dbReference type="PANTHER" id="PTHR46743">
    <property type="entry name" value="TEICHOIC ACIDS EXPORT ATP-BINDING PROTEIN TAGH"/>
    <property type="match status" value="1"/>
</dbReference>
<name>A0A211ZHW0_9PROT</name>
<comment type="caution">
    <text evidence="5">The sequence shown here is derived from an EMBL/GenBank/DDBJ whole genome shotgun (WGS) entry which is preliminary data.</text>
</comment>
<dbReference type="OrthoDB" id="9778870at2"/>
<dbReference type="Pfam" id="PF00005">
    <property type="entry name" value="ABC_tran"/>
    <property type="match status" value="1"/>
</dbReference>
<dbReference type="InterPro" id="IPR027417">
    <property type="entry name" value="P-loop_NTPase"/>
</dbReference>
<protein>
    <recommendedName>
        <fullName evidence="4">ABC transporter domain-containing protein</fullName>
    </recommendedName>
</protein>
<dbReference type="Proteomes" id="UP000196655">
    <property type="component" value="Unassembled WGS sequence"/>
</dbReference>